<keyword evidence="1" id="KW-0175">Coiled coil</keyword>
<evidence type="ECO:0000313" key="5">
    <source>
        <dbReference type="Proteomes" id="UP000041254"/>
    </source>
</evidence>
<evidence type="ECO:0000256" key="2">
    <source>
        <dbReference type="SAM" id="MobiDB-lite"/>
    </source>
</evidence>
<accession>A0A0G4EDU7</accession>
<dbReference type="AlphaFoldDB" id="A0A0G4EDU7"/>
<name>A0A0G4EDU7_VITBC</name>
<feature type="compositionally biased region" description="Basic and acidic residues" evidence="2">
    <location>
        <begin position="16"/>
        <end position="25"/>
    </location>
</feature>
<dbReference type="SUPFAM" id="SSF51206">
    <property type="entry name" value="cAMP-binding domain-like"/>
    <property type="match status" value="2"/>
</dbReference>
<dbReference type="InterPro" id="IPR000595">
    <property type="entry name" value="cNMP-bd_dom"/>
</dbReference>
<dbReference type="InterPro" id="IPR018490">
    <property type="entry name" value="cNMP-bd_dom_sf"/>
</dbReference>
<sequence length="748" mass="83927">MSRRQSKRSSTSTHEGPVDTSKEDTVETADSDLPRDASSRRLVPTEIAAREDFARLEDIIKTYSAHSPTLGKRGWQTLNLQNHSAARKSLYLIIAQLPLFVNVSNYAIKEFARVLTVYLLSDHAWLYRQGEHHDSAYIVLAGRVTKTTKLPQLGGQTPSHHHGSIMHGSGTPSHSPSHIHPHQQQYNSHALYHTEEATFGAILGKDDATAQESARAHGECVVAKCSSEKLQPSALQQLHRRGYQRALQQQERREIEAQRRREALQKATGVMGIHAGLAVQEGSPKAQHGLSQDRLLRVSAEDMDDTLSDRSSEADAKDRPTQHDVADSTWRMEGTGRFAIRLNNPLLAKKYCTFRASNEAGARLCIHEDNVNERVRVLNSAWGKLSQDIGLNYRAGETSATGAAEREPHRVSGHDRRPHSPFVRVPGHRPQLEPMVDFLAASPLFSGLRRRVLMDTSEAFKDEGTNAGVILAKQGEKPIVPAVFALRDGVIKVLRTLEIASATRWPSTKKIALKTARERRKVTKLTTVEVCELRARKWWGQVDPGPTREYQFTLVTKTECTVCRAQRANLRIMLDVDTLANIQRFIDDTFPDDAQIRAKSRDTEEWRTFRTHQIQNIRDTCEASTLKDYFARPVALKTLPRQVASLKSLQKEAFEHPELEKELQEVTTEELSLVPQRPIFLPSLQPPRQQVRHTHLSFLASQRSRPATRMSAPAGERQLHLAGLFASHFTSTRGQLTAATSFAGGREH</sequence>
<evidence type="ECO:0000313" key="4">
    <source>
        <dbReference type="EMBL" id="CEL93713.1"/>
    </source>
</evidence>
<dbReference type="Gene3D" id="2.60.120.10">
    <property type="entry name" value="Jelly Rolls"/>
    <property type="match status" value="2"/>
</dbReference>
<protein>
    <recommendedName>
        <fullName evidence="3">Cyclic nucleotide-binding domain-containing protein</fullName>
    </recommendedName>
</protein>
<feature type="region of interest" description="Disordered" evidence="2">
    <location>
        <begin position="1"/>
        <end position="41"/>
    </location>
</feature>
<dbReference type="InterPro" id="IPR014710">
    <property type="entry name" value="RmlC-like_jellyroll"/>
</dbReference>
<evidence type="ECO:0000256" key="1">
    <source>
        <dbReference type="SAM" id="Coils"/>
    </source>
</evidence>
<gene>
    <name evidence="4" type="ORF">Vbra_11368</name>
</gene>
<feature type="region of interest" description="Disordered" evidence="2">
    <location>
        <begin position="153"/>
        <end position="181"/>
    </location>
</feature>
<feature type="compositionally biased region" description="Basic and acidic residues" evidence="2">
    <location>
        <begin position="404"/>
        <end position="415"/>
    </location>
</feature>
<feature type="region of interest" description="Disordered" evidence="2">
    <location>
        <begin position="398"/>
        <end position="420"/>
    </location>
</feature>
<dbReference type="PROSITE" id="PS50042">
    <property type="entry name" value="CNMP_BINDING_3"/>
    <property type="match status" value="1"/>
</dbReference>
<feature type="compositionally biased region" description="Basic and acidic residues" evidence="2">
    <location>
        <begin position="307"/>
        <end position="326"/>
    </location>
</feature>
<feature type="coiled-coil region" evidence="1">
    <location>
        <begin position="240"/>
        <end position="267"/>
    </location>
</feature>
<organism evidence="4 5">
    <name type="scientific">Vitrella brassicaformis (strain CCMP3155)</name>
    <dbReference type="NCBI Taxonomy" id="1169540"/>
    <lineage>
        <taxon>Eukaryota</taxon>
        <taxon>Sar</taxon>
        <taxon>Alveolata</taxon>
        <taxon>Colpodellida</taxon>
        <taxon>Vitrellaceae</taxon>
        <taxon>Vitrella</taxon>
    </lineage>
</organism>
<dbReference type="InParanoid" id="A0A0G4EDU7"/>
<reference evidence="4 5" key="1">
    <citation type="submission" date="2014-11" db="EMBL/GenBank/DDBJ databases">
        <authorList>
            <person name="Zhu J."/>
            <person name="Qi W."/>
            <person name="Song R."/>
        </authorList>
    </citation>
    <scope>NUCLEOTIDE SEQUENCE [LARGE SCALE GENOMIC DNA]</scope>
</reference>
<feature type="domain" description="Cyclic nucleotide-binding" evidence="3">
    <location>
        <begin position="99"/>
        <end position="144"/>
    </location>
</feature>
<keyword evidence="5" id="KW-1185">Reference proteome</keyword>
<feature type="compositionally biased region" description="Low complexity" evidence="2">
    <location>
        <begin position="165"/>
        <end position="181"/>
    </location>
</feature>
<dbReference type="Proteomes" id="UP000041254">
    <property type="component" value="Unassembled WGS sequence"/>
</dbReference>
<evidence type="ECO:0000259" key="3">
    <source>
        <dbReference type="PROSITE" id="PS50042"/>
    </source>
</evidence>
<dbReference type="VEuPathDB" id="CryptoDB:Vbra_11368"/>
<feature type="region of interest" description="Disordered" evidence="2">
    <location>
        <begin position="303"/>
        <end position="326"/>
    </location>
</feature>
<dbReference type="EMBL" id="CDMY01000185">
    <property type="protein sequence ID" value="CEL93713.1"/>
    <property type="molecule type" value="Genomic_DNA"/>
</dbReference>
<proteinExistence type="predicted"/>